<sequence>MREVLLLCWRDTGHPQGGGSERYLEQVGAQLAARGIRVTLRTARYPGAARSEFADGIRISRAGGRYTVYPRALAAIALGRMGLGPLRGLRPDAVIDTQNGIPFFARVATRAPAIVLVHHGHREQWPVAGRLIGRIGWWIESRLSPRVHRRNQYLTVSLPSAEELATLGVDRSRIAVVRNGAEPVPAAAPTGAEQTRTAHPSIVVLSRLVPHKQIEDALAVLAGLRDRVPGLRLDVIGDGWWADNLKARARELDIDAAVTFHGHVDECRKHELLARAWVHVLPSRKEGWGLAVIEAAQHGVPTVGYRSSRGLTDSIVDGVTGMLVDDAGQLTAAVGELLTDAQERAVMGEKARARAREFSWEQTANGVYEVLAAVGRGEFVSGLVSGRAVTDRVA</sequence>
<dbReference type="InterPro" id="IPR028098">
    <property type="entry name" value="Glyco_trans_4-like_N"/>
</dbReference>
<dbReference type="GO" id="GO:0016757">
    <property type="term" value="F:glycosyltransferase activity"/>
    <property type="evidence" value="ECO:0007669"/>
    <property type="project" value="UniProtKB-KW"/>
</dbReference>
<evidence type="ECO:0000256" key="3">
    <source>
        <dbReference type="ARBA" id="ARBA00022679"/>
    </source>
</evidence>
<keyword evidence="2" id="KW-0328">Glycosyltransferase</keyword>
<keyword evidence="3" id="KW-0808">Transferase</keyword>
<dbReference type="PANTHER" id="PTHR12526:SF640">
    <property type="entry name" value="COLANIC ACID BIOSYNTHESIS GLYCOSYLTRANSFERASE WCAL-RELATED"/>
    <property type="match status" value="1"/>
</dbReference>
<gene>
    <name evidence="6" type="ORF">NDR86_28600</name>
</gene>
<evidence type="ECO:0000313" key="6">
    <source>
        <dbReference type="EMBL" id="MCM6777454.1"/>
    </source>
</evidence>
<feature type="domain" description="Glycosyltransferase subfamily 4-like N-terminal" evidence="5">
    <location>
        <begin position="18"/>
        <end position="181"/>
    </location>
</feature>
<dbReference type="PANTHER" id="PTHR12526">
    <property type="entry name" value="GLYCOSYLTRANSFERASE"/>
    <property type="match status" value="1"/>
</dbReference>
<name>A0A9X2EBP8_9NOCA</name>
<keyword evidence="7" id="KW-1185">Reference proteome</keyword>
<dbReference type="InterPro" id="IPR001296">
    <property type="entry name" value="Glyco_trans_1"/>
</dbReference>
<feature type="domain" description="Glycosyl transferase family 1" evidence="4">
    <location>
        <begin position="200"/>
        <end position="353"/>
    </location>
</feature>
<dbReference type="AlphaFoldDB" id="A0A9X2EBP8"/>
<dbReference type="Proteomes" id="UP001139157">
    <property type="component" value="Unassembled WGS sequence"/>
</dbReference>
<comment type="similarity">
    <text evidence="1">Belongs to the glycosyltransferase group 1 family. Glycosyltransferase 4 subfamily.</text>
</comment>
<comment type="caution">
    <text evidence="6">The sequence shown here is derived from an EMBL/GenBank/DDBJ whole genome shotgun (WGS) entry which is preliminary data.</text>
</comment>
<protein>
    <submittedName>
        <fullName evidence="6">Glycosyltransferase family 4 protein</fullName>
    </submittedName>
</protein>
<accession>A0A9X2EBP8</accession>
<dbReference type="RefSeq" id="WP_251916864.1">
    <property type="nucleotide sequence ID" value="NZ_JAMRXG010000015.1"/>
</dbReference>
<evidence type="ECO:0000256" key="1">
    <source>
        <dbReference type="ARBA" id="ARBA00009481"/>
    </source>
</evidence>
<dbReference type="SUPFAM" id="SSF53756">
    <property type="entry name" value="UDP-Glycosyltransferase/glycogen phosphorylase"/>
    <property type="match status" value="1"/>
</dbReference>
<dbReference type="Gene3D" id="3.40.50.2000">
    <property type="entry name" value="Glycogen Phosphorylase B"/>
    <property type="match status" value="2"/>
</dbReference>
<reference evidence="6" key="1">
    <citation type="submission" date="2022-06" db="EMBL/GenBank/DDBJ databases">
        <title>Novel species in genus nocardia.</title>
        <authorList>
            <person name="Li F."/>
        </authorList>
    </citation>
    <scope>NUCLEOTIDE SEQUENCE</scope>
    <source>
        <strain evidence="6">CDC141</strain>
    </source>
</reference>
<dbReference type="Pfam" id="PF13439">
    <property type="entry name" value="Glyco_transf_4"/>
    <property type="match status" value="1"/>
</dbReference>
<organism evidence="6 7">
    <name type="scientific">Nocardia pulmonis</name>
    <dbReference type="NCBI Taxonomy" id="2951408"/>
    <lineage>
        <taxon>Bacteria</taxon>
        <taxon>Bacillati</taxon>
        <taxon>Actinomycetota</taxon>
        <taxon>Actinomycetes</taxon>
        <taxon>Mycobacteriales</taxon>
        <taxon>Nocardiaceae</taxon>
        <taxon>Nocardia</taxon>
    </lineage>
</organism>
<evidence type="ECO:0000313" key="7">
    <source>
        <dbReference type="Proteomes" id="UP001139157"/>
    </source>
</evidence>
<evidence type="ECO:0000259" key="5">
    <source>
        <dbReference type="Pfam" id="PF13439"/>
    </source>
</evidence>
<evidence type="ECO:0000256" key="2">
    <source>
        <dbReference type="ARBA" id="ARBA00022676"/>
    </source>
</evidence>
<evidence type="ECO:0000259" key="4">
    <source>
        <dbReference type="Pfam" id="PF00534"/>
    </source>
</evidence>
<proteinExistence type="inferred from homology"/>
<dbReference type="EMBL" id="JAMRXG010000015">
    <property type="protein sequence ID" value="MCM6777454.1"/>
    <property type="molecule type" value="Genomic_DNA"/>
</dbReference>
<dbReference type="Pfam" id="PF00534">
    <property type="entry name" value="Glycos_transf_1"/>
    <property type="match status" value="1"/>
</dbReference>
<dbReference type="CDD" id="cd03801">
    <property type="entry name" value="GT4_PimA-like"/>
    <property type="match status" value="1"/>
</dbReference>